<dbReference type="PROSITE" id="PS00409">
    <property type="entry name" value="PROKAR_NTER_METHYL"/>
    <property type="match status" value="1"/>
</dbReference>
<evidence type="ECO:0008006" key="5">
    <source>
        <dbReference type="Google" id="ProtNLM"/>
    </source>
</evidence>
<keyword evidence="2" id="KW-0472">Membrane</keyword>
<feature type="region of interest" description="Disordered" evidence="1">
    <location>
        <begin position="108"/>
        <end position="129"/>
    </location>
</feature>
<dbReference type="InterPro" id="IPR012902">
    <property type="entry name" value="N_methyl_site"/>
</dbReference>
<evidence type="ECO:0000313" key="3">
    <source>
        <dbReference type="EMBL" id="ART50784.1"/>
    </source>
</evidence>
<feature type="transmembrane region" description="Helical" evidence="2">
    <location>
        <begin position="12"/>
        <end position="33"/>
    </location>
</feature>
<dbReference type="NCBIfam" id="TIGR02532">
    <property type="entry name" value="IV_pilin_GFxxxE"/>
    <property type="match status" value="1"/>
</dbReference>
<proteinExistence type="predicted"/>
<accession>A0A240U032</accession>
<gene>
    <name evidence="3" type="ORF">CBP34_02615</name>
</gene>
<dbReference type="Proteomes" id="UP000194432">
    <property type="component" value="Chromosome 1"/>
</dbReference>
<evidence type="ECO:0000256" key="2">
    <source>
        <dbReference type="SAM" id="Phobius"/>
    </source>
</evidence>
<keyword evidence="4" id="KW-1185">Reference proteome</keyword>
<dbReference type="AlphaFoldDB" id="A0A240U032"/>
<dbReference type="KEGG" id="acin:CBP34_02615"/>
<evidence type="ECO:0000313" key="4">
    <source>
        <dbReference type="Proteomes" id="UP000194432"/>
    </source>
</evidence>
<organism evidence="3 4">
    <name type="scientific">Acidovorax carolinensis</name>
    <dbReference type="NCBI Taxonomy" id="553814"/>
    <lineage>
        <taxon>Bacteria</taxon>
        <taxon>Pseudomonadati</taxon>
        <taxon>Pseudomonadota</taxon>
        <taxon>Betaproteobacteria</taxon>
        <taxon>Burkholderiales</taxon>
        <taxon>Comamonadaceae</taxon>
        <taxon>Acidovorax</taxon>
    </lineage>
</organism>
<protein>
    <recommendedName>
        <fullName evidence="5">Type II secretion system protein J</fullName>
    </recommendedName>
</protein>
<keyword evidence="2" id="KW-1133">Transmembrane helix</keyword>
<evidence type="ECO:0000256" key="1">
    <source>
        <dbReference type="SAM" id="MobiDB-lite"/>
    </source>
</evidence>
<dbReference type="Pfam" id="PF07963">
    <property type="entry name" value="N_methyl"/>
    <property type="match status" value="1"/>
</dbReference>
<name>A0A240U032_9BURK</name>
<keyword evidence="2" id="KW-0812">Transmembrane</keyword>
<reference evidence="3 4" key="1">
    <citation type="submission" date="2017-05" db="EMBL/GenBank/DDBJ databases">
        <title>Polyphasic characterization of four soil-derived phenanthrene-degrading Acidovorax strains and proposal of Acidovorax phenanthrenivorans sp. nov.</title>
        <authorList>
            <person name="Singleton D.R."/>
            <person name="Lee J."/>
            <person name="Dickey A.N."/>
            <person name="Stroud A."/>
            <person name="Scholl E.H."/>
            <person name="Wright F.A."/>
            <person name="Aitken M.D."/>
        </authorList>
    </citation>
    <scope>NUCLEOTIDE SEQUENCE [LARGE SCALE GENOMIC DNA]</scope>
    <source>
        <strain evidence="3">NA3</strain>
    </source>
</reference>
<dbReference type="RefSeq" id="WP_094097223.1">
    <property type="nucleotide sequence ID" value="NZ_CP021361.1"/>
</dbReference>
<feature type="compositionally biased region" description="Polar residues" evidence="1">
    <location>
        <begin position="108"/>
        <end position="118"/>
    </location>
</feature>
<dbReference type="EMBL" id="CP021361">
    <property type="protein sequence ID" value="ART50784.1"/>
    <property type="molecule type" value="Genomic_DNA"/>
</dbReference>
<sequence length="207" mass="22702">MKQGNQQHGLTLIELLVTVVILSFTVALMSGAFGQIAQMLRVSTEHSNGFLGRWNQSRALYDMVANMVIDPTLDKPFTGQHLQLDMVTLAFPDGSPGAARPARVLLKPTNNTDNSTDLQLEGPSDPSSQPVMRLARLPGRLEFRFIDHRGQEHAQWPPSGVSEFRPMPSAVLLIDTNSQRTIVRAAAYEGNLTPKNNDIAQAFGVGR</sequence>